<gene>
    <name evidence="2" type="ORF">E5163_06790</name>
</gene>
<sequence>MSRGPRSARVKSPRERRCVVTGTVKPEGELLRVALSPEGEVVPDLAAKLPGRGGWVSADRASVETAVRKGLFARAFECKVNAPDDLADRFEALLEARALSLLGLARRAGSLAVGYDAARLALKSGSRPALRIEASDASPDGRAKLDRLADAVHPGLPVLGCFCADALGAALGRERMVHGVLAQGAEARSLEAVAGKLAGFRDLDPARRAAHGEGAQNG</sequence>
<dbReference type="InterPro" id="IPR007393">
    <property type="entry name" value="YlxR_dom"/>
</dbReference>
<dbReference type="EMBL" id="SRXW01000002">
    <property type="protein sequence ID" value="TGY88839.1"/>
    <property type="molecule type" value="Genomic_DNA"/>
</dbReference>
<dbReference type="NCBIfam" id="NF006622">
    <property type="entry name" value="PRK09190.1"/>
    <property type="match status" value="1"/>
</dbReference>
<dbReference type="InterPro" id="IPR037465">
    <property type="entry name" value="YlxR"/>
</dbReference>
<dbReference type="Pfam" id="PF04296">
    <property type="entry name" value="YlxR"/>
    <property type="match status" value="1"/>
</dbReference>
<dbReference type="Gene3D" id="3.30.1330.30">
    <property type="match status" value="1"/>
</dbReference>
<feature type="domain" description="YlxR" evidence="1">
    <location>
        <begin position="16"/>
        <end position="91"/>
    </location>
</feature>
<evidence type="ECO:0000313" key="3">
    <source>
        <dbReference type="Proteomes" id="UP000308054"/>
    </source>
</evidence>
<evidence type="ECO:0000259" key="1">
    <source>
        <dbReference type="Pfam" id="PF04296"/>
    </source>
</evidence>
<dbReference type="InterPro" id="IPR035931">
    <property type="entry name" value="YlxR-like_sf"/>
</dbReference>
<dbReference type="CDD" id="cd00279">
    <property type="entry name" value="YlxR"/>
    <property type="match status" value="1"/>
</dbReference>
<dbReference type="InterPro" id="IPR029064">
    <property type="entry name" value="Ribosomal_eL30-like_sf"/>
</dbReference>
<dbReference type="OrthoDB" id="9799836at2"/>
<name>A0A4V3RY27_9PROT</name>
<protein>
    <submittedName>
        <fullName evidence="2">RNA-binding protein</fullName>
    </submittedName>
</protein>
<dbReference type="PANTHER" id="PTHR34215:SF1">
    <property type="entry name" value="YLXR DOMAIN-CONTAINING PROTEIN"/>
    <property type="match status" value="1"/>
</dbReference>
<proteinExistence type="predicted"/>
<dbReference type="PANTHER" id="PTHR34215">
    <property type="entry name" value="BLL0784 PROTEIN"/>
    <property type="match status" value="1"/>
</dbReference>
<dbReference type="AlphaFoldDB" id="A0A4V3RY27"/>
<evidence type="ECO:0000313" key="2">
    <source>
        <dbReference type="EMBL" id="TGY88839.1"/>
    </source>
</evidence>
<dbReference type="SUPFAM" id="SSF55315">
    <property type="entry name" value="L30e-like"/>
    <property type="match status" value="1"/>
</dbReference>
<dbReference type="Gene3D" id="3.30.1230.10">
    <property type="entry name" value="YlxR-like"/>
    <property type="match status" value="1"/>
</dbReference>
<reference evidence="2 3" key="1">
    <citation type="journal article" date="2017" name="Int. J. Syst. Evol. Microbiol.">
        <title>Marinicauda algicola sp. nov., isolated from a marine red alga Rhodosorus marinus.</title>
        <authorList>
            <person name="Jeong S.E."/>
            <person name="Jeon S.H."/>
            <person name="Chun B.H."/>
            <person name="Kim D.W."/>
            <person name="Jeon C.O."/>
        </authorList>
    </citation>
    <scope>NUCLEOTIDE SEQUENCE [LARGE SCALE GENOMIC DNA]</scope>
    <source>
        <strain evidence="2 3">JCM 31718</strain>
    </source>
</reference>
<accession>A0A4V3RY27</accession>
<dbReference type="SUPFAM" id="SSF64376">
    <property type="entry name" value="YlxR-like"/>
    <property type="match status" value="1"/>
</dbReference>
<comment type="caution">
    <text evidence="2">The sequence shown here is derived from an EMBL/GenBank/DDBJ whole genome shotgun (WGS) entry which is preliminary data.</text>
</comment>
<organism evidence="2 3">
    <name type="scientific">Marinicauda algicola</name>
    <dbReference type="NCBI Taxonomy" id="2029849"/>
    <lineage>
        <taxon>Bacteria</taxon>
        <taxon>Pseudomonadati</taxon>
        <taxon>Pseudomonadota</taxon>
        <taxon>Alphaproteobacteria</taxon>
        <taxon>Maricaulales</taxon>
        <taxon>Maricaulaceae</taxon>
        <taxon>Marinicauda</taxon>
    </lineage>
</organism>
<keyword evidence="3" id="KW-1185">Reference proteome</keyword>
<dbReference type="Proteomes" id="UP000308054">
    <property type="component" value="Unassembled WGS sequence"/>
</dbReference>